<organism evidence="1 2">
    <name type="scientific">Photorhabdus australis subsp. thailandensis</name>
    <dbReference type="NCBI Taxonomy" id="2805096"/>
    <lineage>
        <taxon>Bacteria</taxon>
        <taxon>Pseudomonadati</taxon>
        <taxon>Pseudomonadota</taxon>
        <taxon>Gammaproteobacteria</taxon>
        <taxon>Enterobacterales</taxon>
        <taxon>Morganellaceae</taxon>
        <taxon>Photorhabdus</taxon>
    </lineage>
</organism>
<reference evidence="1 2" key="1">
    <citation type="submission" date="2015-12" db="EMBL/GenBank/DDBJ databases">
        <title>Genome comparisons provide insights into the role of secondary metabolites in the pathogenic phase of the Photorhabdus life cycle.</title>
        <authorList>
            <person name="Tobias N.J."/>
            <person name="Mishra B."/>
            <person name="Gupta D.K."/>
            <person name="Thines M."/>
            <person name="Stinear T.P."/>
            <person name="Bode H.B."/>
        </authorList>
    </citation>
    <scope>NUCLEOTIDE SEQUENCE [LARGE SCALE GENOMIC DNA]</scope>
    <source>
        <strain evidence="1 2">PB68.1</strain>
    </source>
</reference>
<evidence type="ECO:0000313" key="1">
    <source>
        <dbReference type="EMBL" id="OCQ50720.1"/>
    </source>
</evidence>
<protein>
    <submittedName>
        <fullName evidence="1">Uncharacterized protein</fullName>
    </submittedName>
</protein>
<name>A0A1C0TYH2_9GAMM</name>
<dbReference type="EMBL" id="LOMY01000187">
    <property type="protein sequence ID" value="OCQ50720.1"/>
    <property type="molecule type" value="Genomic_DNA"/>
</dbReference>
<comment type="caution">
    <text evidence="1">The sequence shown here is derived from an EMBL/GenBank/DDBJ whole genome shotgun (WGS) entry which is preliminary data.</text>
</comment>
<keyword evidence="2" id="KW-1185">Reference proteome</keyword>
<sequence>MAVLFYLQSKRPIPVGIEFLHLVRVTQMCVNPQYTFLLRTEHHGNQCKTRISAYPA</sequence>
<proteinExistence type="predicted"/>
<dbReference type="Proteomes" id="UP000093476">
    <property type="component" value="Unassembled WGS sequence"/>
</dbReference>
<dbReference type="AlphaFoldDB" id="A0A1C0TYH2"/>
<evidence type="ECO:0000313" key="2">
    <source>
        <dbReference type="Proteomes" id="UP000093476"/>
    </source>
</evidence>
<accession>A0A1C0TYH2</accession>
<gene>
    <name evidence="1" type="ORF">Ppb6_03816</name>
</gene>